<proteinExistence type="inferred from homology"/>
<feature type="domain" description="TonB-dependent receptor-like beta-barrel" evidence="11">
    <location>
        <begin position="318"/>
        <end position="804"/>
    </location>
</feature>
<keyword evidence="10" id="KW-0732">Signal</keyword>
<dbReference type="RefSeq" id="WP_184097418.1">
    <property type="nucleotide sequence ID" value="NZ_JACIJH010000004.1"/>
</dbReference>
<dbReference type="InterPro" id="IPR012910">
    <property type="entry name" value="Plug_dom"/>
</dbReference>
<comment type="subcellular location">
    <subcellularLocation>
        <location evidence="1 8">Cell outer membrane</location>
        <topology evidence="1 8">Multi-pass membrane protein</topology>
    </subcellularLocation>
</comment>
<comment type="caution">
    <text evidence="13">The sequence shown here is derived from an EMBL/GenBank/DDBJ whole genome shotgun (WGS) entry which is preliminary data.</text>
</comment>
<evidence type="ECO:0000256" key="8">
    <source>
        <dbReference type="PROSITE-ProRule" id="PRU01360"/>
    </source>
</evidence>
<dbReference type="InterPro" id="IPR036942">
    <property type="entry name" value="Beta-barrel_TonB_sf"/>
</dbReference>
<evidence type="ECO:0000256" key="6">
    <source>
        <dbReference type="ARBA" id="ARBA00023136"/>
    </source>
</evidence>
<organism evidence="13 14">
    <name type="scientific">Sphingopyxis panaciterrulae</name>
    <dbReference type="NCBI Taxonomy" id="462372"/>
    <lineage>
        <taxon>Bacteria</taxon>
        <taxon>Pseudomonadati</taxon>
        <taxon>Pseudomonadota</taxon>
        <taxon>Alphaproteobacteria</taxon>
        <taxon>Sphingomonadales</taxon>
        <taxon>Sphingomonadaceae</taxon>
        <taxon>Sphingopyxis</taxon>
    </lineage>
</organism>
<keyword evidence="13" id="KW-0675">Receptor</keyword>
<name>A0A7W9EQG6_9SPHN</name>
<keyword evidence="7 8" id="KW-0998">Cell outer membrane</keyword>
<keyword evidence="4 8" id="KW-0812">Transmembrane</keyword>
<dbReference type="PANTHER" id="PTHR47234:SF3">
    <property type="entry name" value="SECRETIN_TONB SHORT N-TERMINAL DOMAIN-CONTAINING PROTEIN"/>
    <property type="match status" value="1"/>
</dbReference>
<dbReference type="InterPro" id="IPR000531">
    <property type="entry name" value="Beta-barrel_TonB"/>
</dbReference>
<dbReference type="AlphaFoldDB" id="A0A7W9EQG6"/>
<dbReference type="PROSITE" id="PS52016">
    <property type="entry name" value="TONB_DEPENDENT_REC_3"/>
    <property type="match status" value="1"/>
</dbReference>
<feature type="domain" description="TonB-dependent receptor plug" evidence="12">
    <location>
        <begin position="54"/>
        <end position="174"/>
    </location>
</feature>
<evidence type="ECO:0000256" key="5">
    <source>
        <dbReference type="ARBA" id="ARBA00023077"/>
    </source>
</evidence>
<evidence type="ECO:0000259" key="12">
    <source>
        <dbReference type="Pfam" id="PF07715"/>
    </source>
</evidence>
<comment type="similarity">
    <text evidence="8 9">Belongs to the TonB-dependent receptor family.</text>
</comment>
<dbReference type="EMBL" id="JACIJH010000004">
    <property type="protein sequence ID" value="MBB5706484.1"/>
    <property type="molecule type" value="Genomic_DNA"/>
</dbReference>
<dbReference type="Pfam" id="PF07715">
    <property type="entry name" value="Plug"/>
    <property type="match status" value="1"/>
</dbReference>
<dbReference type="SUPFAM" id="SSF56935">
    <property type="entry name" value="Porins"/>
    <property type="match status" value="1"/>
</dbReference>
<dbReference type="Proteomes" id="UP000537161">
    <property type="component" value="Unassembled WGS sequence"/>
</dbReference>
<dbReference type="GO" id="GO:0009279">
    <property type="term" value="C:cell outer membrane"/>
    <property type="evidence" value="ECO:0007669"/>
    <property type="project" value="UniProtKB-SubCell"/>
</dbReference>
<evidence type="ECO:0000313" key="14">
    <source>
        <dbReference type="Proteomes" id="UP000537161"/>
    </source>
</evidence>
<dbReference type="CDD" id="cd01347">
    <property type="entry name" value="ligand_gated_channel"/>
    <property type="match status" value="1"/>
</dbReference>
<dbReference type="Gene3D" id="2.40.170.20">
    <property type="entry name" value="TonB-dependent receptor, beta-barrel domain"/>
    <property type="match status" value="1"/>
</dbReference>
<dbReference type="InterPro" id="IPR039426">
    <property type="entry name" value="TonB-dep_rcpt-like"/>
</dbReference>
<evidence type="ECO:0000256" key="2">
    <source>
        <dbReference type="ARBA" id="ARBA00022448"/>
    </source>
</evidence>
<evidence type="ECO:0000256" key="10">
    <source>
        <dbReference type="SAM" id="SignalP"/>
    </source>
</evidence>
<evidence type="ECO:0000256" key="9">
    <source>
        <dbReference type="RuleBase" id="RU003357"/>
    </source>
</evidence>
<reference evidence="13 14" key="1">
    <citation type="submission" date="2020-08" db="EMBL/GenBank/DDBJ databases">
        <title>Genomic Encyclopedia of Type Strains, Phase IV (KMG-IV): sequencing the most valuable type-strain genomes for metagenomic binning, comparative biology and taxonomic classification.</title>
        <authorList>
            <person name="Goeker M."/>
        </authorList>
    </citation>
    <scope>NUCLEOTIDE SEQUENCE [LARGE SCALE GENOMIC DNA]</scope>
    <source>
        <strain evidence="13 14">DSM 27163</strain>
    </source>
</reference>
<feature type="signal peptide" evidence="10">
    <location>
        <begin position="1"/>
        <end position="17"/>
    </location>
</feature>
<gene>
    <name evidence="13" type="ORF">FHR21_001836</name>
</gene>
<evidence type="ECO:0000256" key="7">
    <source>
        <dbReference type="ARBA" id="ARBA00023237"/>
    </source>
</evidence>
<accession>A0A7W9EQG6</accession>
<dbReference type="InterPro" id="IPR037066">
    <property type="entry name" value="Plug_dom_sf"/>
</dbReference>
<keyword evidence="6 8" id="KW-0472">Membrane</keyword>
<evidence type="ECO:0000256" key="4">
    <source>
        <dbReference type="ARBA" id="ARBA00022692"/>
    </source>
</evidence>
<evidence type="ECO:0000256" key="3">
    <source>
        <dbReference type="ARBA" id="ARBA00022452"/>
    </source>
</evidence>
<keyword evidence="5 9" id="KW-0798">TonB box</keyword>
<dbReference type="Gene3D" id="2.170.130.10">
    <property type="entry name" value="TonB-dependent receptor, plug domain"/>
    <property type="match status" value="1"/>
</dbReference>
<evidence type="ECO:0000313" key="13">
    <source>
        <dbReference type="EMBL" id="MBB5706484.1"/>
    </source>
</evidence>
<dbReference type="Pfam" id="PF00593">
    <property type="entry name" value="TonB_dep_Rec_b-barrel"/>
    <property type="match status" value="1"/>
</dbReference>
<evidence type="ECO:0000256" key="1">
    <source>
        <dbReference type="ARBA" id="ARBA00004571"/>
    </source>
</evidence>
<dbReference type="PANTHER" id="PTHR47234">
    <property type="match status" value="1"/>
</dbReference>
<evidence type="ECO:0000259" key="11">
    <source>
        <dbReference type="Pfam" id="PF00593"/>
    </source>
</evidence>
<keyword evidence="3 8" id="KW-1134">Transmembrane beta strand</keyword>
<protein>
    <submittedName>
        <fullName evidence="13">Iron complex outermembrane receptor protein</fullName>
    </submittedName>
</protein>
<keyword evidence="14" id="KW-1185">Reference proteome</keyword>
<feature type="chain" id="PRO_5030509281" evidence="10">
    <location>
        <begin position="18"/>
        <end position="852"/>
    </location>
</feature>
<keyword evidence="2 8" id="KW-0813">Transport</keyword>
<sequence>MRTSHPLSILAVTTALATTGWAVPAAAQDAGVDAVDDSATIIVTGTRRTDRTVADSAVPIDVISSDSLANSGSTETNRLLNQLVPSFNFPQPSLTDGTDSLRPATLRGLAPDQVLVLVNGKRRHLSSLLNLNGSVGRGSSGVDMNTIPPIAIERIEVLRDGASSQYGSDAIAGVINIQLKKSVGGRAQISYGKYITTMEDVKNVASVAPTTGASDNPVITLTDSDRKRRDGGTLTMATNIGLPVGDNGYLNLTAEYKDRSPTNRSGADLRRNYAAAGDSRETTIDRFWHRFGDGESKDMNFFYNAGMDVGGWELYSFGSYGVRDANGAGFYRRALDARNADWDNGGAPIYEDGYLPVITSTIHDIAVAGGLRGEAGGWNLDLSINYGSNRLDYGVEDSVNVSLGGDHSPRKFDAGGMRYGQTAVNFDAQRDLDLGFGDTSLALGAEWRNENYKIVAGEPASYAVGPYFYTEGAGVGSQVFGGFMPSSEVDASRDSFAGYVELDADLSDMFNVQVAGRYEHFSDFGDTVNGKVAARFEPIEGLALRGSVSTGFRAPGMAQQFFSTTSTVNLTGVGLVEVGTFPVGSPIAVALGAEPLKPEKSLNFSGGVVFNMVRGLNITVDYYNIKIKDRITLTENLQGQDIRDALEKAGLAGSSARFFINGIDTRTQGLDVVASYRLPDMGIGKLTLTAGYNLNDTKITDRRTFSGFTADRLFARPESLRLTDGQPSNKLNVGLDWESGPAGLTLRGNRYGSVFIPVGSEGDIDVAKGAAPGDLTLSPKWVVDLEFRFRPVDAVQLAVGANNLLDEYPDRTPYGVVDGYDYGLNNAYLPYSSYSPFGFSGRFVYGRVSVDF</sequence>